<evidence type="ECO:0000313" key="2">
    <source>
        <dbReference type="Proteomes" id="UP000887116"/>
    </source>
</evidence>
<comment type="caution">
    <text evidence="1">The sequence shown here is derived from an EMBL/GenBank/DDBJ whole genome shotgun (WGS) entry which is preliminary data.</text>
</comment>
<dbReference type="Proteomes" id="UP000887116">
    <property type="component" value="Unassembled WGS sequence"/>
</dbReference>
<reference evidence="1" key="1">
    <citation type="submission" date="2020-07" db="EMBL/GenBank/DDBJ databases">
        <title>Multicomponent nature underlies the extraordinary mechanical properties of spider dragline silk.</title>
        <authorList>
            <person name="Kono N."/>
            <person name="Nakamura H."/>
            <person name="Mori M."/>
            <person name="Yoshida Y."/>
            <person name="Ohtoshi R."/>
            <person name="Malay A.D."/>
            <person name="Moran D.A.P."/>
            <person name="Tomita M."/>
            <person name="Numata K."/>
            <person name="Arakawa K."/>
        </authorList>
    </citation>
    <scope>NUCLEOTIDE SEQUENCE</scope>
</reference>
<gene>
    <name evidence="1" type="ORF">TNCT_566891</name>
</gene>
<dbReference type="EMBL" id="BMAO01012238">
    <property type="protein sequence ID" value="GFQ79856.1"/>
    <property type="molecule type" value="Genomic_DNA"/>
</dbReference>
<name>A0A8X6FHK6_TRICU</name>
<proteinExistence type="predicted"/>
<evidence type="ECO:0000313" key="1">
    <source>
        <dbReference type="EMBL" id="GFQ79856.1"/>
    </source>
</evidence>
<accession>A0A8X6FHK6</accession>
<organism evidence="1 2">
    <name type="scientific">Trichonephila clavata</name>
    <name type="common">Joro spider</name>
    <name type="synonym">Nephila clavata</name>
    <dbReference type="NCBI Taxonomy" id="2740835"/>
    <lineage>
        <taxon>Eukaryota</taxon>
        <taxon>Metazoa</taxon>
        <taxon>Ecdysozoa</taxon>
        <taxon>Arthropoda</taxon>
        <taxon>Chelicerata</taxon>
        <taxon>Arachnida</taxon>
        <taxon>Araneae</taxon>
        <taxon>Araneomorphae</taxon>
        <taxon>Entelegynae</taxon>
        <taxon>Araneoidea</taxon>
        <taxon>Nephilidae</taxon>
        <taxon>Trichonephila</taxon>
    </lineage>
</organism>
<keyword evidence="2" id="KW-1185">Reference proteome</keyword>
<sequence length="87" mass="9630">MKTVPEDKEEGYTMTSLPSVRNCSDFAKGDLKNVVYKVDQWTYSILPMRGIVCHAVPMNGRDVTLGMSLKGFGRFPRDTAVASDAID</sequence>
<dbReference type="AlphaFoldDB" id="A0A8X6FHK6"/>
<protein>
    <submittedName>
        <fullName evidence="1">Uncharacterized protein</fullName>
    </submittedName>
</protein>